<comment type="caution">
    <text evidence="3">The sequence shown here is derived from an EMBL/GenBank/DDBJ whole genome shotgun (WGS) entry which is preliminary data.</text>
</comment>
<dbReference type="RefSeq" id="WP_122896262.1">
    <property type="nucleotide sequence ID" value="NZ_RHIB01000001.1"/>
</dbReference>
<dbReference type="Gene3D" id="3.30.70.1740">
    <property type="entry name" value="Bypass-of-forespore C, C-terminal domain"/>
    <property type="match status" value="1"/>
</dbReference>
<name>A0A3M7TT90_9BACI</name>
<feature type="domain" description="Bypass of forespore C C-terminal" evidence="1">
    <location>
        <begin position="106"/>
        <end position="178"/>
    </location>
</feature>
<reference evidence="3 4" key="1">
    <citation type="submission" date="2018-10" db="EMBL/GenBank/DDBJ databases">
        <title>Bacillus Keqinensis sp. nov., a moderately halophilic bacterium isolated from a saline-alkaline lake.</title>
        <authorList>
            <person name="Wang H."/>
        </authorList>
    </citation>
    <scope>NUCLEOTIDE SEQUENCE [LARGE SCALE GENOMIC DNA]</scope>
    <source>
        <strain evidence="3 4">KQ-3</strain>
    </source>
</reference>
<sequence>MLAVTVGPVKLHKKKAILFLLPLLCLVLFISQPESVAEENDDTGAYQVTGPLTMEVVLQREYLDGEISEETVEEVIWSMEDFWSFYSDWQLVGQSAEQVVFKQEVNDISPLLKLNGYFGLSEGGTLSIFNGRPEDNEVIQSFFQIHTDRLKSQAQSELQKGIPVSTKDQYLDVIQMYEKYAKTDL</sequence>
<dbReference type="InterPro" id="IPR015050">
    <property type="entry name" value="BofC_C"/>
</dbReference>
<feature type="domain" description="Bypass-of-forespore C N-terminal" evidence="2">
    <location>
        <begin position="54"/>
        <end position="103"/>
    </location>
</feature>
<dbReference type="Gene3D" id="3.10.20.420">
    <property type="entry name" value="Bypass-of-forespore C, N-terminal domain"/>
    <property type="match status" value="1"/>
</dbReference>
<dbReference type="Pfam" id="PF08977">
    <property type="entry name" value="BOFC_N"/>
    <property type="match status" value="1"/>
</dbReference>
<protein>
    <submittedName>
        <fullName evidence="3">Sporulation-like protein BofC</fullName>
    </submittedName>
</protein>
<dbReference type="OrthoDB" id="2678751at2"/>
<dbReference type="InterPro" id="IPR038117">
    <property type="entry name" value="BofC_C_sf"/>
</dbReference>
<organism evidence="3 4">
    <name type="scientific">Alteribacter keqinensis</name>
    <dbReference type="NCBI Taxonomy" id="2483800"/>
    <lineage>
        <taxon>Bacteria</taxon>
        <taxon>Bacillati</taxon>
        <taxon>Bacillota</taxon>
        <taxon>Bacilli</taxon>
        <taxon>Bacillales</taxon>
        <taxon>Bacillaceae</taxon>
        <taxon>Alteribacter</taxon>
    </lineage>
</organism>
<proteinExistence type="predicted"/>
<dbReference type="InterPro" id="IPR038118">
    <property type="entry name" value="BOFC_N_sf"/>
</dbReference>
<evidence type="ECO:0000259" key="2">
    <source>
        <dbReference type="Pfam" id="PF08977"/>
    </source>
</evidence>
<dbReference type="Proteomes" id="UP000278746">
    <property type="component" value="Unassembled WGS sequence"/>
</dbReference>
<keyword evidence="4" id="KW-1185">Reference proteome</keyword>
<dbReference type="Pfam" id="PF08955">
    <property type="entry name" value="BofC_C"/>
    <property type="match status" value="1"/>
</dbReference>
<gene>
    <name evidence="3" type="ORF">EBO34_01865</name>
</gene>
<evidence type="ECO:0000259" key="1">
    <source>
        <dbReference type="Pfam" id="PF08955"/>
    </source>
</evidence>
<evidence type="ECO:0000313" key="3">
    <source>
        <dbReference type="EMBL" id="RNA68737.1"/>
    </source>
</evidence>
<evidence type="ECO:0000313" key="4">
    <source>
        <dbReference type="Proteomes" id="UP000278746"/>
    </source>
</evidence>
<dbReference type="AlphaFoldDB" id="A0A3M7TT90"/>
<dbReference type="InterPro" id="IPR015071">
    <property type="entry name" value="BOFC_N"/>
</dbReference>
<dbReference type="EMBL" id="RHIB01000001">
    <property type="protein sequence ID" value="RNA68737.1"/>
    <property type="molecule type" value="Genomic_DNA"/>
</dbReference>
<accession>A0A3M7TT90</accession>